<comment type="caution">
    <text evidence="2">The sequence shown here is derived from an EMBL/GenBank/DDBJ whole genome shotgun (WGS) entry which is preliminary data.</text>
</comment>
<dbReference type="EMBL" id="CAJEWN010000075">
    <property type="protein sequence ID" value="CAD2159516.1"/>
    <property type="molecule type" value="Genomic_DNA"/>
</dbReference>
<name>A0A6V7UJ68_MELEN</name>
<protein>
    <submittedName>
        <fullName evidence="2">Uncharacterized protein</fullName>
    </submittedName>
</protein>
<reference evidence="2 3" key="1">
    <citation type="submission" date="2020-08" db="EMBL/GenBank/DDBJ databases">
        <authorList>
            <person name="Koutsovoulos G."/>
            <person name="Danchin GJ E."/>
        </authorList>
    </citation>
    <scope>NUCLEOTIDE SEQUENCE [LARGE SCALE GENOMIC DNA]</scope>
</reference>
<gene>
    <name evidence="2" type="ORF">MENT_LOCUS13742</name>
</gene>
<keyword evidence="1" id="KW-0812">Transmembrane</keyword>
<sequence>MEIAVYYPAFFANFFINSLPITIGLEKLISTLFCKYYEKNKRLRFVGIGILAIQLMTALLFSLIRFKLTSKENNSQNISSLQHTIFNNLQIILPQSSIILPVFSLLFWNTKLSVQNQNSSQIQFLVVTNLEKIAALCASAYFLSFCWVPPLLSKFYYTLLTMRKAELSSLMLIILINTLDHLRNFWLYSLKLWHFLGHFLDINPSGFHYFLSLALKCRQLKEPLPSKIKTCISTRSTALYPPLFPPIELPVSPTQNQLMN</sequence>
<dbReference type="AlphaFoldDB" id="A0A6V7UJ68"/>
<dbReference type="Proteomes" id="UP000580250">
    <property type="component" value="Unassembled WGS sequence"/>
</dbReference>
<keyword evidence="1" id="KW-0472">Membrane</keyword>
<evidence type="ECO:0000256" key="1">
    <source>
        <dbReference type="SAM" id="Phobius"/>
    </source>
</evidence>
<feature type="transmembrane region" description="Helical" evidence="1">
    <location>
        <begin position="6"/>
        <end position="25"/>
    </location>
</feature>
<organism evidence="2 3">
    <name type="scientific">Meloidogyne enterolobii</name>
    <name type="common">Root-knot nematode worm</name>
    <name type="synonym">Meloidogyne mayaguensis</name>
    <dbReference type="NCBI Taxonomy" id="390850"/>
    <lineage>
        <taxon>Eukaryota</taxon>
        <taxon>Metazoa</taxon>
        <taxon>Ecdysozoa</taxon>
        <taxon>Nematoda</taxon>
        <taxon>Chromadorea</taxon>
        <taxon>Rhabditida</taxon>
        <taxon>Tylenchina</taxon>
        <taxon>Tylenchomorpha</taxon>
        <taxon>Tylenchoidea</taxon>
        <taxon>Meloidogynidae</taxon>
        <taxon>Meloidogyninae</taxon>
        <taxon>Meloidogyne</taxon>
    </lineage>
</organism>
<evidence type="ECO:0000313" key="3">
    <source>
        <dbReference type="Proteomes" id="UP000580250"/>
    </source>
</evidence>
<evidence type="ECO:0000313" key="2">
    <source>
        <dbReference type="EMBL" id="CAD2159516.1"/>
    </source>
</evidence>
<feature type="transmembrane region" description="Helical" evidence="1">
    <location>
        <begin position="45"/>
        <end position="64"/>
    </location>
</feature>
<accession>A0A6V7UJ68</accession>
<feature type="transmembrane region" description="Helical" evidence="1">
    <location>
        <begin position="91"/>
        <end position="110"/>
    </location>
</feature>
<keyword evidence="1" id="KW-1133">Transmembrane helix</keyword>
<proteinExistence type="predicted"/>